<comment type="caution">
    <text evidence="1">The sequence shown here is derived from an EMBL/GenBank/DDBJ whole genome shotgun (WGS) entry which is preliminary data.</text>
</comment>
<sequence>MTIKDLADHIVKHFGKVPYHYGDDFTVSYHTRTVLKEDMHITEQHIWECCEKAVDYNQYIELCRPLAKADTEAWRREWNKPPGKGRTRRRFR</sequence>
<reference evidence="1 2" key="1">
    <citation type="submission" date="2021-05" db="EMBL/GenBank/DDBJ databases">
        <title>A Polyphasic approach of four new species of the genus Ohtaekwangia: Ohtaekwangia histidinii sp. nov., Ohtaekwangia cretensis sp. nov., Ohtaekwangia indiensis sp. nov., Ohtaekwangia reichenbachii sp. nov. from diverse environment.</title>
        <authorList>
            <person name="Octaviana S."/>
        </authorList>
    </citation>
    <scope>NUCLEOTIDE SEQUENCE [LARGE SCALE GENOMIC DNA]</scope>
    <source>
        <strain evidence="1 2">PWU20</strain>
    </source>
</reference>
<proteinExistence type="predicted"/>
<accession>A0ABS5VVT9</accession>
<gene>
    <name evidence="1" type="ORF">KK060_19835</name>
</gene>
<keyword evidence="2" id="KW-1185">Reference proteome</keyword>
<evidence type="ECO:0000313" key="1">
    <source>
        <dbReference type="EMBL" id="MBT1705552.1"/>
    </source>
</evidence>
<organism evidence="1 2">
    <name type="scientific">Chryseosolibacter indicus</name>
    <dbReference type="NCBI Taxonomy" id="2782351"/>
    <lineage>
        <taxon>Bacteria</taxon>
        <taxon>Pseudomonadati</taxon>
        <taxon>Bacteroidota</taxon>
        <taxon>Cytophagia</taxon>
        <taxon>Cytophagales</taxon>
        <taxon>Chryseotaleaceae</taxon>
        <taxon>Chryseosolibacter</taxon>
    </lineage>
</organism>
<name>A0ABS5VVT9_9BACT</name>
<evidence type="ECO:0000313" key="2">
    <source>
        <dbReference type="Proteomes" id="UP000772618"/>
    </source>
</evidence>
<dbReference type="RefSeq" id="WP_254155497.1">
    <property type="nucleotide sequence ID" value="NZ_JAHESD010000059.1"/>
</dbReference>
<dbReference type="Proteomes" id="UP000772618">
    <property type="component" value="Unassembled WGS sequence"/>
</dbReference>
<protein>
    <submittedName>
        <fullName evidence="1">Uncharacterized protein</fullName>
    </submittedName>
</protein>
<dbReference type="EMBL" id="JAHESD010000059">
    <property type="protein sequence ID" value="MBT1705552.1"/>
    <property type="molecule type" value="Genomic_DNA"/>
</dbReference>